<gene>
    <name evidence="1" type="ORF">QUG98_07485</name>
</gene>
<evidence type="ECO:0000313" key="2">
    <source>
        <dbReference type="Proteomes" id="UP001235720"/>
    </source>
</evidence>
<dbReference type="EMBL" id="JAUCMM010000004">
    <property type="protein sequence ID" value="MDM7888294.1"/>
    <property type="molecule type" value="Genomic_DNA"/>
</dbReference>
<sequence>MSGYPEAKQHLAAETLSVLQAGGGTWRAISWGRLRSTVDAHSSSPTTGEPMLIEYRSGPEDDAEVRVRAQVLTLGPGVGLIVELVTPQEGAREYARVAKRDAPDEVRRVHIRAGWTAVVRAGEIFSPAEATALLGWAMPEDGRLLDALWSLQQPLDYLADIRAGRRRPPS</sequence>
<dbReference type="RefSeq" id="WP_144759133.1">
    <property type="nucleotide sequence ID" value="NZ_JAUCMM010000004.1"/>
</dbReference>
<reference evidence="1 2" key="1">
    <citation type="submission" date="2023-06" db="EMBL/GenBank/DDBJ databases">
        <authorList>
            <person name="Feng G."/>
            <person name="Li J."/>
            <person name="Zhu H."/>
        </authorList>
    </citation>
    <scope>NUCLEOTIDE SEQUENCE [LARGE SCALE GENOMIC DNA]</scope>
    <source>
        <strain evidence="1 2">RHCJP20</strain>
    </source>
</reference>
<dbReference type="Proteomes" id="UP001235720">
    <property type="component" value="Unassembled WGS sequence"/>
</dbReference>
<evidence type="ECO:0000313" key="1">
    <source>
        <dbReference type="EMBL" id="MDM7888294.1"/>
    </source>
</evidence>
<proteinExistence type="predicted"/>
<name>A0ABT7TFC7_9MICO</name>
<comment type="caution">
    <text evidence="1">The sequence shown here is derived from an EMBL/GenBank/DDBJ whole genome shotgun (WGS) entry which is preliminary data.</text>
</comment>
<protein>
    <recommendedName>
        <fullName evidence="3">ASCH domain-containing protein</fullName>
    </recommendedName>
</protein>
<organism evidence="1 2">
    <name type="scientific">Curtobacterium subtropicum</name>
    <dbReference type="NCBI Taxonomy" id="3055138"/>
    <lineage>
        <taxon>Bacteria</taxon>
        <taxon>Bacillati</taxon>
        <taxon>Actinomycetota</taxon>
        <taxon>Actinomycetes</taxon>
        <taxon>Micrococcales</taxon>
        <taxon>Microbacteriaceae</taxon>
        <taxon>Curtobacterium</taxon>
    </lineage>
</organism>
<keyword evidence="2" id="KW-1185">Reference proteome</keyword>
<evidence type="ECO:0008006" key="3">
    <source>
        <dbReference type="Google" id="ProtNLM"/>
    </source>
</evidence>
<accession>A0ABT7TFC7</accession>